<keyword evidence="2" id="KW-0378">Hydrolase</keyword>
<dbReference type="Proteomes" id="UP001501358">
    <property type="component" value="Unassembled WGS sequence"/>
</dbReference>
<dbReference type="SUPFAM" id="SSF56601">
    <property type="entry name" value="beta-lactamase/transpeptidase-like"/>
    <property type="match status" value="1"/>
</dbReference>
<reference evidence="5" key="1">
    <citation type="journal article" date="2019" name="Int. J. Syst. Evol. Microbiol.">
        <title>The Global Catalogue of Microorganisms (GCM) 10K type strain sequencing project: providing services to taxonomists for standard genome sequencing and annotation.</title>
        <authorList>
            <consortium name="The Broad Institute Genomics Platform"/>
            <consortium name="The Broad Institute Genome Sequencing Center for Infectious Disease"/>
            <person name="Wu L."/>
            <person name="Ma J."/>
        </authorList>
    </citation>
    <scope>NUCLEOTIDE SEQUENCE [LARGE SCALE GENOMIC DNA]</scope>
    <source>
        <strain evidence="5">JCM 6307</strain>
    </source>
</reference>
<proteinExistence type="inferred from homology"/>
<dbReference type="PANTHER" id="PTHR30023">
    <property type="entry name" value="D-ALANYL-D-ALANINE CARBOXYPEPTIDASE"/>
    <property type="match status" value="1"/>
</dbReference>
<gene>
    <name evidence="4" type="primary">dacB</name>
    <name evidence="4" type="ORF">GCM10010406_42610</name>
</gene>
<dbReference type="Gene3D" id="3.40.710.10">
    <property type="entry name" value="DD-peptidase/beta-lactamase superfamily"/>
    <property type="match status" value="2"/>
</dbReference>
<comment type="caution">
    <text evidence="4">The sequence shown here is derived from an EMBL/GenBank/DDBJ whole genome shotgun (WGS) entry which is preliminary data.</text>
</comment>
<organism evidence="4 5">
    <name type="scientific">Streptomyces thermolineatus</name>
    <dbReference type="NCBI Taxonomy" id="44033"/>
    <lineage>
        <taxon>Bacteria</taxon>
        <taxon>Bacillati</taxon>
        <taxon>Actinomycetota</taxon>
        <taxon>Actinomycetes</taxon>
        <taxon>Kitasatosporales</taxon>
        <taxon>Streptomycetaceae</taxon>
        <taxon>Streptomyces</taxon>
    </lineage>
</organism>
<evidence type="ECO:0000256" key="2">
    <source>
        <dbReference type="ARBA" id="ARBA00022801"/>
    </source>
</evidence>
<feature type="region of interest" description="Disordered" evidence="3">
    <location>
        <begin position="33"/>
        <end position="56"/>
    </location>
</feature>
<evidence type="ECO:0000313" key="5">
    <source>
        <dbReference type="Proteomes" id="UP001501358"/>
    </source>
</evidence>
<name>A0ABP5ZSP2_9ACTN</name>
<dbReference type="InterPro" id="IPR012338">
    <property type="entry name" value="Beta-lactam/transpept-like"/>
</dbReference>
<keyword evidence="5" id="KW-1185">Reference proteome</keyword>
<comment type="similarity">
    <text evidence="1">Belongs to the peptidase S13 family.</text>
</comment>
<evidence type="ECO:0000256" key="3">
    <source>
        <dbReference type="SAM" id="MobiDB-lite"/>
    </source>
</evidence>
<sequence>MWFRRASTGRLAAVSAATGLVLALTAVAAAGPWESGRRTAERARAAALDRGPGRAPDAAHRLAPYVLEPLGAPAEEGQEAAGRSGGRRGAATIPVPTRQGLTDALGPLLEDPDLGPDSSAAVIDATTGDLLYGARESVRTTPASTVKIATAAAVLEVLGPQYRIPTTVVAGAKPGRIVLVGGGDPTLTARGGGDDESAPASLRTLARNTARALKGADAAGSGGNGGSGGAPKVTLAYDTSRFTGPSLHPIGVNDNIARVTALMADQGRVDPKTTGHAPRVADPAASAARTFADLLREEGVEVDGEPRPGRAPVGGEGRLAEVRSQPLSTLVEHMLLHSDNDVAEALARHTALASGRPGSFEGAGDAVEAALRGAGVDLDGAVIADGSGLDRADDVSAGFLASVLALAADPGRPGLRPVLTGLPVAGFSGTLRNRFGDDEEKAAGRASQAAGLVRAKTGTLTGVNTLAGTVVDADGRLLAFAFMTRGTTDPVGAQAALDRLASALANCGCRLAA</sequence>
<dbReference type="EMBL" id="BAAATA010000030">
    <property type="protein sequence ID" value="GAA2501600.1"/>
    <property type="molecule type" value="Genomic_DNA"/>
</dbReference>
<dbReference type="InterPro" id="IPR000667">
    <property type="entry name" value="Peptidase_S13"/>
</dbReference>
<keyword evidence="4" id="KW-0645">Protease</keyword>
<dbReference type="RefSeq" id="WP_344384871.1">
    <property type="nucleotide sequence ID" value="NZ_BAAATA010000030.1"/>
</dbReference>
<dbReference type="PRINTS" id="PR00922">
    <property type="entry name" value="DADACBPTASE3"/>
</dbReference>
<feature type="region of interest" description="Disordered" evidence="3">
    <location>
        <begin position="75"/>
        <end position="99"/>
    </location>
</feature>
<dbReference type="Pfam" id="PF02113">
    <property type="entry name" value="Peptidase_S13"/>
    <property type="match status" value="2"/>
</dbReference>
<accession>A0ABP5ZSP2</accession>
<evidence type="ECO:0000313" key="4">
    <source>
        <dbReference type="EMBL" id="GAA2501600.1"/>
    </source>
</evidence>
<dbReference type="GO" id="GO:0004180">
    <property type="term" value="F:carboxypeptidase activity"/>
    <property type="evidence" value="ECO:0007669"/>
    <property type="project" value="UniProtKB-KW"/>
</dbReference>
<protein>
    <submittedName>
        <fullName evidence="4">D-alanyl-D-alanine carboxypeptidase/D-alanyl-D-alanine-endopeptidase</fullName>
    </submittedName>
</protein>
<dbReference type="NCBIfam" id="TIGR00666">
    <property type="entry name" value="PBP4"/>
    <property type="match status" value="1"/>
</dbReference>
<feature type="compositionally biased region" description="Basic and acidic residues" evidence="3">
    <location>
        <begin position="35"/>
        <end position="44"/>
    </location>
</feature>
<keyword evidence="4" id="KW-0121">Carboxypeptidase</keyword>
<evidence type="ECO:0000256" key="1">
    <source>
        <dbReference type="ARBA" id="ARBA00006096"/>
    </source>
</evidence>
<dbReference type="PANTHER" id="PTHR30023:SF0">
    <property type="entry name" value="PENICILLIN-SENSITIVE CARBOXYPEPTIDASE A"/>
    <property type="match status" value="1"/>
</dbReference>